<sequence length="1119" mass="125508">MSGQSILSAELENEKRVQLKLEAAASRHYSRRFANIPAGIAKSVSRKSCNLRHKPQVGPPQQKQKAAEKKDVQYLCNEAVESVKQVVLEQAAGSNKLTRNTKRSVLQRDGPRRGNEASFLCEFAQQINICKPARKSKTPLDEKIGQRQVLKTFKERAEEEWKLADMDGNGVLELDELRFLFSRLNVRVPDSVIRDYMHKYDVDKSGTLDFDEFFKMFEAIQSKPDLKQEFLIAKVLGSGEDSIKQVVQNKQTIDEIALTPYDLQRFMAWSTNDSETPTLEECAYRIHTMTSRADGNAQHDISQWSIPKCVYNTAEPELVTNDVALELDEEEAPRVIRFETLDSINESVASSPRGSQTGSQSRSPRGLGSARERFGSHGSVASNATIMSAGSEYSQNSLPPSRLVSSATAPPESGNHFDTIQVERFNSTRPQREPVSPRAQSLKPGAVPRKATETKVRRRDRLSRLIGRKTKAPTSKPSNNLPSWHPDSSEYNMCTMDYDTFTAMFTHCTYNMACEPSKLYNVYQDMTQPLSAYYISSSHNSYLSGNQLSSQSTAYAISRALRLGVRVIELDAWNGDNHEPIVTHGNTLCKPMPFKECIYALKENGFVASSYPVIITIENHCSMAQQEKQVEYMNEILGDALHRFPVANDGNLKEGVTKWSSPEELRYKFVIRDRPNKKMSKHDIIHIKSVQKNQRKGATGMELYVDVKNPSSQYGKTSALGEDFASNLDFSKTTPGAVQSLGSFGDEMFTEGQMDDNEDMIDENEDEETVHEEDDLESAPELLKEDIKEYDTSSDGVTPALLKLMYIKNISIPVKSIGDGSVVVYHAPHYRSSSSLSETKMRKLATPGARAAALNSYSKSHLIRVYPAGSRITSSNYDPVPAWNAGCQVVALNYQSFGAEVWLNQGKFCDNGGCGYVLKPATMMNAVTTGVVQQQGGKKNDLEEEDNQISKTDRKAMSLFGHKSIHFDKDVMSLPWTLVPGDASYSTTPTILRIELLSAHYLPTPSSSNEVNPFMEITLRGLEDDDRTYRSKWIENNGFDPTWREVFEFEVHNLDLALLSLTVRSYDSSRKGRFVAQNCLPVSILRQGYRCLPLRYANCALVENSWVFLKICLTTKPNQ</sequence>
<evidence type="ECO:0000313" key="12">
    <source>
        <dbReference type="EMBL" id="CAD9675587.1"/>
    </source>
</evidence>
<feature type="compositionally biased region" description="Polar residues" evidence="8">
    <location>
        <begin position="346"/>
        <end position="363"/>
    </location>
</feature>
<feature type="compositionally biased region" description="Basic residues" evidence="8">
    <location>
        <begin position="456"/>
        <end position="471"/>
    </location>
</feature>
<gene>
    <name evidence="12" type="ORF">QSP1433_LOCUS5121</name>
</gene>
<dbReference type="InterPro" id="IPR018247">
    <property type="entry name" value="EF_Hand_1_Ca_BS"/>
</dbReference>
<dbReference type="InterPro" id="IPR001192">
    <property type="entry name" value="PI-PLC_fam"/>
</dbReference>
<dbReference type="Pfam" id="PF00387">
    <property type="entry name" value="PI-PLC-Y"/>
    <property type="match status" value="1"/>
</dbReference>
<keyword evidence="4 7" id="KW-0442">Lipid degradation</keyword>
<dbReference type="Pfam" id="PF00168">
    <property type="entry name" value="C2"/>
    <property type="match status" value="1"/>
</dbReference>
<evidence type="ECO:0000259" key="10">
    <source>
        <dbReference type="PROSITE" id="PS50008"/>
    </source>
</evidence>
<feature type="compositionally biased region" description="Polar residues" evidence="8">
    <location>
        <begin position="379"/>
        <end position="408"/>
    </location>
</feature>
<evidence type="ECO:0000256" key="7">
    <source>
        <dbReference type="RuleBase" id="RU361133"/>
    </source>
</evidence>
<evidence type="ECO:0000259" key="11">
    <source>
        <dbReference type="PROSITE" id="PS50222"/>
    </source>
</evidence>
<dbReference type="PROSITE" id="PS50007">
    <property type="entry name" value="PIPLC_X_DOMAIN"/>
    <property type="match status" value="1"/>
</dbReference>
<feature type="domain" description="C2" evidence="9">
    <location>
        <begin position="979"/>
        <end position="1096"/>
    </location>
</feature>
<keyword evidence="2 7" id="KW-0378">Hydrolase</keyword>
<dbReference type="InterPro" id="IPR011992">
    <property type="entry name" value="EF-hand-dom_pair"/>
</dbReference>
<dbReference type="CDD" id="cd15898">
    <property type="entry name" value="EFh_PI-PLC"/>
    <property type="match status" value="1"/>
</dbReference>
<feature type="domain" description="EF-hand" evidence="11">
    <location>
        <begin position="152"/>
        <end position="187"/>
    </location>
</feature>
<dbReference type="PANTHER" id="PTHR10336">
    <property type="entry name" value="PHOSPHOINOSITIDE-SPECIFIC PHOSPHOLIPASE C FAMILY PROTEIN"/>
    <property type="match status" value="1"/>
</dbReference>
<evidence type="ECO:0000256" key="2">
    <source>
        <dbReference type="ARBA" id="ARBA00022801"/>
    </source>
</evidence>
<evidence type="ECO:0000259" key="9">
    <source>
        <dbReference type="PROSITE" id="PS50004"/>
    </source>
</evidence>
<dbReference type="Gene3D" id="3.20.20.190">
    <property type="entry name" value="Phosphatidylinositol (PI) phosphodiesterase"/>
    <property type="match status" value="1"/>
</dbReference>
<dbReference type="CDD" id="cd00275">
    <property type="entry name" value="C2_PLC_like"/>
    <property type="match status" value="1"/>
</dbReference>
<dbReference type="Pfam" id="PF13499">
    <property type="entry name" value="EF-hand_7"/>
    <property type="match status" value="1"/>
</dbReference>
<dbReference type="InterPro" id="IPR000909">
    <property type="entry name" value="PLipase_C_PInositol-sp_X_dom"/>
</dbReference>
<evidence type="ECO:0000256" key="6">
    <source>
        <dbReference type="ARBA" id="ARBA00023224"/>
    </source>
</evidence>
<dbReference type="InterPro" id="IPR001711">
    <property type="entry name" value="PLipase_C_Pinositol-sp_Y"/>
</dbReference>
<dbReference type="PANTHER" id="PTHR10336:SF36">
    <property type="entry name" value="1-PHOSPHATIDYLINOSITOL 4,5-BISPHOSPHATE PHOSPHODIESTERASE BETA-4"/>
    <property type="match status" value="1"/>
</dbReference>
<dbReference type="Gene3D" id="1.10.238.10">
    <property type="entry name" value="EF-hand"/>
    <property type="match status" value="1"/>
</dbReference>
<dbReference type="SUPFAM" id="SSF47473">
    <property type="entry name" value="EF-hand"/>
    <property type="match status" value="1"/>
</dbReference>
<evidence type="ECO:0000256" key="1">
    <source>
        <dbReference type="ARBA" id="ARBA00012368"/>
    </source>
</evidence>
<dbReference type="SMART" id="SM00148">
    <property type="entry name" value="PLCXc"/>
    <property type="match status" value="1"/>
</dbReference>
<keyword evidence="3" id="KW-0106">Calcium</keyword>
<dbReference type="Pfam" id="PF00388">
    <property type="entry name" value="PI-PLC-X"/>
    <property type="match status" value="1"/>
</dbReference>
<evidence type="ECO:0000256" key="3">
    <source>
        <dbReference type="ARBA" id="ARBA00022837"/>
    </source>
</evidence>
<feature type="domain" description="EF-hand" evidence="11">
    <location>
        <begin position="188"/>
        <end position="223"/>
    </location>
</feature>
<evidence type="ECO:0000256" key="8">
    <source>
        <dbReference type="SAM" id="MobiDB-lite"/>
    </source>
</evidence>
<dbReference type="CDD" id="cd08558">
    <property type="entry name" value="PI-PLCc_eukaryota"/>
    <property type="match status" value="1"/>
</dbReference>
<dbReference type="SMART" id="SM00239">
    <property type="entry name" value="C2"/>
    <property type="match status" value="1"/>
</dbReference>
<dbReference type="InterPro" id="IPR000008">
    <property type="entry name" value="C2_dom"/>
</dbReference>
<dbReference type="PROSITE" id="PS50222">
    <property type="entry name" value="EF_HAND_2"/>
    <property type="match status" value="2"/>
</dbReference>
<dbReference type="SUPFAM" id="SSF49562">
    <property type="entry name" value="C2 domain (Calcium/lipid-binding domain, CaLB)"/>
    <property type="match status" value="1"/>
</dbReference>
<accession>A0A7S2W9T2</accession>
<name>A0A7S2W9T2_9STRA</name>
<dbReference type="Gene3D" id="2.60.40.150">
    <property type="entry name" value="C2 domain"/>
    <property type="match status" value="1"/>
</dbReference>
<protein>
    <recommendedName>
        <fullName evidence="1 7">Phosphoinositide phospholipase C</fullName>
        <ecNumber evidence="1 7">3.1.4.11</ecNumber>
    </recommendedName>
</protein>
<proteinExistence type="predicted"/>
<dbReference type="GO" id="GO:0005509">
    <property type="term" value="F:calcium ion binding"/>
    <property type="evidence" value="ECO:0007669"/>
    <property type="project" value="InterPro"/>
</dbReference>
<feature type="domain" description="PI-PLC Y-box" evidence="10">
    <location>
        <begin position="830"/>
        <end position="923"/>
    </location>
</feature>
<evidence type="ECO:0000256" key="5">
    <source>
        <dbReference type="ARBA" id="ARBA00023098"/>
    </source>
</evidence>
<dbReference type="EC" id="3.1.4.11" evidence="1 7"/>
<organism evidence="12">
    <name type="scientific">Mucochytrium quahogii</name>
    <dbReference type="NCBI Taxonomy" id="96639"/>
    <lineage>
        <taxon>Eukaryota</taxon>
        <taxon>Sar</taxon>
        <taxon>Stramenopiles</taxon>
        <taxon>Bigyra</taxon>
        <taxon>Labyrinthulomycetes</taxon>
        <taxon>Thraustochytrida</taxon>
        <taxon>Thraustochytriidae</taxon>
        <taxon>Mucochytrium</taxon>
    </lineage>
</organism>
<comment type="catalytic activity">
    <reaction evidence="7">
        <text>a 1,2-diacyl-sn-glycero-3-phospho-(1D-myo-inositol-4,5-bisphosphate) + H2O = 1D-myo-inositol 1,4,5-trisphosphate + a 1,2-diacyl-sn-glycerol + H(+)</text>
        <dbReference type="Rhea" id="RHEA:33179"/>
        <dbReference type="ChEBI" id="CHEBI:15377"/>
        <dbReference type="ChEBI" id="CHEBI:15378"/>
        <dbReference type="ChEBI" id="CHEBI:17815"/>
        <dbReference type="ChEBI" id="CHEBI:58456"/>
        <dbReference type="ChEBI" id="CHEBI:203600"/>
        <dbReference type="EC" id="3.1.4.11"/>
    </reaction>
</comment>
<dbReference type="InterPro" id="IPR017946">
    <property type="entry name" value="PLC-like_Pdiesterase_TIM-brl"/>
</dbReference>
<evidence type="ECO:0000256" key="4">
    <source>
        <dbReference type="ARBA" id="ARBA00022963"/>
    </source>
</evidence>
<dbReference type="SUPFAM" id="SSF51695">
    <property type="entry name" value="PLC-like phosphodiesterases"/>
    <property type="match status" value="1"/>
</dbReference>
<keyword evidence="6" id="KW-0807">Transducer</keyword>
<dbReference type="EMBL" id="HBHK01008266">
    <property type="protein sequence ID" value="CAD9675587.1"/>
    <property type="molecule type" value="Transcribed_RNA"/>
</dbReference>
<dbReference type="PRINTS" id="PR00390">
    <property type="entry name" value="PHPHLIPASEC"/>
</dbReference>
<dbReference type="GO" id="GO:0016042">
    <property type="term" value="P:lipid catabolic process"/>
    <property type="evidence" value="ECO:0007669"/>
    <property type="project" value="UniProtKB-KW"/>
</dbReference>
<dbReference type="GO" id="GO:0051209">
    <property type="term" value="P:release of sequestered calcium ion into cytosol"/>
    <property type="evidence" value="ECO:0007669"/>
    <property type="project" value="TreeGrafter"/>
</dbReference>
<dbReference type="InterPro" id="IPR035892">
    <property type="entry name" value="C2_domain_sf"/>
</dbReference>
<dbReference type="GO" id="GO:0004435">
    <property type="term" value="F:phosphatidylinositol-4,5-bisphosphate phospholipase C activity"/>
    <property type="evidence" value="ECO:0007669"/>
    <property type="project" value="UniProtKB-EC"/>
</dbReference>
<feature type="region of interest" description="Disordered" evidence="8">
    <location>
        <begin position="346"/>
        <end position="484"/>
    </location>
</feature>
<feature type="compositionally biased region" description="Polar residues" evidence="8">
    <location>
        <begin position="472"/>
        <end position="482"/>
    </location>
</feature>
<dbReference type="SMART" id="SM00054">
    <property type="entry name" value="EFh"/>
    <property type="match status" value="2"/>
</dbReference>
<dbReference type="PROSITE" id="PS50004">
    <property type="entry name" value="C2"/>
    <property type="match status" value="1"/>
</dbReference>
<dbReference type="PROSITE" id="PS00018">
    <property type="entry name" value="EF_HAND_1"/>
    <property type="match status" value="2"/>
</dbReference>
<keyword evidence="5 7" id="KW-0443">Lipid metabolism</keyword>
<dbReference type="InterPro" id="IPR002048">
    <property type="entry name" value="EF_hand_dom"/>
</dbReference>
<dbReference type="PROSITE" id="PS50008">
    <property type="entry name" value="PIPLC_Y_DOMAIN"/>
    <property type="match status" value="1"/>
</dbReference>
<dbReference type="GO" id="GO:0048015">
    <property type="term" value="P:phosphatidylinositol-mediated signaling"/>
    <property type="evidence" value="ECO:0007669"/>
    <property type="project" value="TreeGrafter"/>
</dbReference>
<feature type="region of interest" description="Disordered" evidence="8">
    <location>
        <begin position="45"/>
        <end position="69"/>
    </location>
</feature>
<dbReference type="AlphaFoldDB" id="A0A7S2W9T2"/>
<reference evidence="12" key="1">
    <citation type="submission" date="2021-01" db="EMBL/GenBank/DDBJ databases">
        <authorList>
            <person name="Corre E."/>
            <person name="Pelletier E."/>
            <person name="Niang G."/>
            <person name="Scheremetjew M."/>
            <person name="Finn R."/>
            <person name="Kale V."/>
            <person name="Holt S."/>
            <person name="Cochrane G."/>
            <person name="Meng A."/>
            <person name="Brown T."/>
            <person name="Cohen L."/>
        </authorList>
    </citation>
    <scope>NUCLEOTIDE SEQUENCE</scope>
    <source>
        <strain evidence="12">NY070348D</strain>
    </source>
</reference>
<dbReference type="SMART" id="SM00149">
    <property type="entry name" value="PLCYc"/>
    <property type="match status" value="1"/>
</dbReference>